<reference evidence="3 4" key="1">
    <citation type="journal article" date="2024" name="Science">
        <title>Giant polyketide synthase enzymes in the biosynthesis of giant marine polyether toxins.</title>
        <authorList>
            <person name="Fallon T.R."/>
            <person name="Shende V.V."/>
            <person name="Wierzbicki I.H."/>
            <person name="Pendleton A.L."/>
            <person name="Watervoot N.F."/>
            <person name="Auber R.P."/>
            <person name="Gonzalez D.J."/>
            <person name="Wisecaver J.H."/>
            <person name="Moore B.S."/>
        </authorList>
    </citation>
    <scope>NUCLEOTIDE SEQUENCE [LARGE SCALE GENOMIC DNA]</scope>
    <source>
        <strain evidence="3 4">12B1</strain>
    </source>
</reference>
<feature type="region of interest" description="Disordered" evidence="2">
    <location>
        <begin position="282"/>
        <end position="365"/>
    </location>
</feature>
<feature type="region of interest" description="Disordered" evidence="2">
    <location>
        <begin position="400"/>
        <end position="428"/>
    </location>
</feature>
<feature type="region of interest" description="Disordered" evidence="2">
    <location>
        <begin position="1"/>
        <end position="42"/>
    </location>
</feature>
<feature type="compositionally biased region" description="Basic and acidic residues" evidence="2">
    <location>
        <begin position="354"/>
        <end position="365"/>
    </location>
</feature>
<feature type="compositionally biased region" description="Basic and acidic residues" evidence="2">
    <location>
        <begin position="222"/>
        <end position="237"/>
    </location>
</feature>
<feature type="compositionally biased region" description="Low complexity" evidence="2">
    <location>
        <begin position="415"/>
        <end position="425"/>
    </location>
</feature>
<organism evidence="3 4">
    <name type="scientific">Prymnesium parvum</name>
    <name type="common">Toxic golden alga</name>
    <dbReference type="NCBI Taxonomy" id="97485"/>
    <lineage>
        <taxon>Eukaryota</taxon>
        <taxon>Haptista</taxon>
        <taxon>Haptophyta</taxon>
        <taxon>Prymnesiophyceae</taxon>
        <taxon>Prymnesiales</taxon>
        <taxon>Prymnesiaceae</taxon>
        <taxon>Prymnesium</taxon>
    </lineage>
</organism>
<keyword evidence="1" id="KW-0175">Coiled coil</keyword>
<feature type="region of interest" description="Disordered" evidence="2">
    <location>
        <begin position="468"/>
        <end position="489"/>
    </location>
</feature>
<evidence type="ECO:0000256" key="1">
    <source>
        <dbReference type="SAM" id="Coils"/>
    </source>
</evidence>
<evidence type="ECO:0000256" key="2">
    <source>
        <dbReference type="SAM" id="MobiDB-lite"/>
    </source>
</evidence>
<dbReference type="Proteomes" id="UP001515480">
    <property type="component" value="Unassembled WGS sequence"/>
</dbReference>
<gene>
    <name evidence="3" type="ORF">AB1Y20_012973</name>
</gene>
<evidence type="ECO:0000313" key="4">
    <source>
        <dbReference type="Proteomes" id="UP001515480"/>
    </source>
</evidence>
<accession>A0AB34IM27</accession>
<protein>
    <submittedName>
        <fullName evidence="3">Uncharacterized protein</fullName>
    </submittedName>
</protein>
<comment type="caution">
    <text evidence="3">The sequence shown here is derived from an EMBL/GenBank/DDBJ whole genome shotgun (WGS) entry which is preliminary data.</text>
</comment>
<evidence type="ECO:0000313" key="3">
    <source>
        <dbReference type="EMBL" id="KAL1500307.1"/>
    </source>
</evidence>
<sequence>MAPQRTPQPRRRGSLGVGGFGGRSGRFDGHNSIYGQPTRSPALQPFATSSKAQMRICESSEAHIPHALALQDAGKARRRTKTPTRVGMNGGDPLRGEAPMSAAQIVMGDDDTAKLSPMKLRALEAAEARARAAEERAAAAEAHADAVKAAAQEAAEEADARLSHAERRVLEVQQAAHEAALQAETAKRELAKSQAQAANVSAKASSFEHKYESERSRLEQAIEAQFREQRKREDEQQKLASQLREAEKQLTQLRQRERQRLREQQMRDEQYRLEKLEILKAGAGVPGKGTKFPRRPDEGASGSGSFKARSASPSWRPVENLQSRSELLRPASTCSRPNPSCRTAKHRKASTLVPKREPTDWAARRKQQVERAALLRAQKAGFLAPDEVVSPIELNAPSPDSFATSVETEEGCTASIPTSSPNSSSELKEAMPRVIHGVPTPFIAHEDDNTIAETADLQEQHDESDRCRAPSWLPRLPPASSASALVGKQAEDRTSEVLVRKAVSENAETLSLSSPPVDTSMTAEGFPYKIDRSLLRLDLSKLQREEVDDSLPVAQPHTPTHEVVAGLGQAQEDGVESARPSDSEDDIASSRSLDSEGDIASSRALDSEGDIGSSRALDRERQVGEVSSEADLSDTCSENDVFTTNTESSSPRIDYQPAAGKLPCYFATGFTKKQYHAASLAPEVIGSEMDEVIELRKMLARSPRRPQPYLSNA</sequence>
<feature type="compositionally biased region" description="Polar residues" evidence="2">
    <location>
        <begin position="33"/>
        <end position="42"/>
    </location>
</feature>
<feature type="compositionally biased region" description="Gly residues" evidence="2">
    <location>
        <begin position="15"/>
        <end position="24"/>
    </location>
</feature>
<feature type="compositionally biased region" description="Polar residues" evidence="2">
    <location>
        <begin position="634"/>
        <end position="651"/>
    </location>
</feature>
<feature type="region of interest" description="Disordered" evidence="2">
    <location>
        <begin position="72"/>
        <end position="96"/>
    </location>
</feature>
<dbReference type="EMBL" id="JBGBPQ010000023">
    <property type="protein sequence ID" value="KAL1500307.1"/>
    <property type="molecule type" value="Genomic_DNA"/>
</dbReference>
<dbReference type="AlphaFoldDB" id="A0AB34IM27"/>
<name>A0AB34IM27_PRYPA</name>
<feature type="compositionally biased region" description="Polar residues" evidence="2">
    <location>
        <begin position="332"/>
        <end position="341"/>
    </location>
</feature>
<proteinExistence type="predicted"/>
<keyword evidence="4" id="KW-1185">Reference proteome</keyword>
<feature type="compositionally biased region" description="Basic and acidic residues" evidence="2">
    <location>
        <begin position="244"/>
        <end position="266"/>
    </location>
</feature>
<feature type="coiled-coil region" evidence="1">
    <location>
        <begin position="123"/>
        <end position="203"/>
    </location>
</feature>
<feature type="region of interest" description="Disordered" evidence="2">
    <location>
        <begin position="570"/>
        <end position="654"/>
    </location>
</feature>
<feature type="region of interest" description="Disordered" evidence="2">
    <location>
        <begin position="222"/>
        <end position="266"/>
    </location>
</feature>